<evidence type="ECO:0000256" key="9">
    <source>
        <dbReference type="ARBA" id="ARBA00022917"/>
    </source>
</evidence>
<evidence type="ECO:0000259" key="12">
    <source>
        <dbReference type="Pfam" id="PF00749"/>
    </source>
</evidence>
<reference evidence="14" key="1">
    <citation type="submission" date="2018-05" db="EMBL/GenBank/DDBJ databases">
        <authorList>
            <person name="Lanie J.A."/>
            <person name="Ng W.-L."/>
            <person name="Kazmierczak K.M."/>
            <person name="Andrzejewski T.M."/>
            <person name="Davidsen T.M."/>
            <person name="Wayne K.J."/>
            <person name="Tettelin H."/>
            <person name="Glass J.I."/>
            <person name="Rusch D."/>
            <person name="Podicherti R."/>
            <person name="Tsui H.-C.T."/>
            <person name="Winkler M.E."/>
        </authorList>
    </citation>
    <scope>NUCLEOTIDE SEQUENCE</scope>
</reference>
<name>A0A381ZH53_9ZZZZ</name>
<dbReference type="Pfam" id="PF19269">
    <property type="entry name" value="Anticodon_2"/>
    <property type="match status" value="1"/>
</dbReference>
<dbReference type="GO" id="GO:0000049">
    <property type="term" value="F:tRNA binding"/>
    <property type="evidence" value="ECO:0007669"/>
    <property type="project" value="InterPro"/>
</dbReference>
<dbReference type="Pfam" id="PF00749">
    <property type="entry name" value="tRNA-synt_1c"/>
    <property type="match status" value="1"/>
</dbReference>
<dbReference type="NCBIfam" id="TIGR00464">
    <property type="entry name" value="gltX_bact"/>
    <property type="match status" value="1"/>
</dbReference>
<dbReference type="PANTHER" id="PTHR43311:SF2">
    <property type="entry name" value="GLUTAMATE--TRNA LIGASE, MITOCHONDRIAL-RELATED"/>
    <property type="match status" value="1"/>
</dbReference>
<sequence>MSVRTRFAPSPTGYLHIGGVRTALFNWLYARHCGGTFILRIEDTDRERSTEASVQAILDGMAWMGLDWDEGPIYQTARFDRYREVVNQMLDKGQAYRCYCSRETLDQVRESQRAEGIKPRYNRHCRDLQNPERPGIEPVIRFRNPLDGAVVFDDAIRGRVLISNDELDDLVIARPDGSPTYNFSVVVDDIDMSITHVIRGDDHVNNTPRQINVFRALGAELPVFAHVPMIVGTDGQRLSKRHGAVSVLQYRDNGFLPEALLNYLVRLGWSYGDQEVFSVDEMVRAFDVGSVNRAASAFDLDKLKWLNQHYVKAASTDRLVSLFVECLDQRGIDITEGPDPADVVEALRERAQTLQEMVDRSEYFYREFEDYDAGAAQKHLRPVARSMLEDVRARLEEMSGWTAEGIHQQVNATVAEAGSKLGKLAQPLRVAVSGTAATPPIDQTLLLVGRERTLGRINRALAFIDRRSASNA</sequence>
<dbReference type="GO" id="GO:0004818">
    <property type="term" value="F:glutamate-tRNA ligase activity"/>
    <property type="evidence" value="ECO:0007669"/>
    <property type="project" value="UniProtKB-EC"/>
</dbReference>
<dbReference type="EMBL" id="UINC01021266">
    <property type="protein sequence ID" value="SVA88454.1"/>
    <property type="molecule type" value="Genomic_DNA"/>
</dbReference>
<keyword evidence="8" id="KW-0067">ATP-binding</keyword>
<dbReference type="InterPro" id="IPR020751">
    <property type="entry name" value="aa-tRNA-synth_I_codon-bd_sub2"/>
</dbReference>
<dbReference type="InterPro" id="IPR033910">
    <property type="entry name" value="GluRS_core"/>
</dbReference>
<keyword evidence="9" id="KW-0648">Protein biosynthesis</keyword>
<dbReference type="PANTHER" id="PTHR43311">
    <property type="entry name" value="GLUTAMATE--TRNA LIGASE"/>
    <property type="match status" value="1"/>
</dbReference>
<dbReference type="EC" id="6.1.1.17" evidence="4"/>
<dbReference type="Gene3D" id="3.40.50.620">
    <property type="entry name" value="HUPs"/>
    <property type="match status" value="1"/>
</dbReference>
<protein>
    <recommendedName>
        <fullName evidence="4">glutamate--tRNA ligase</fullName>
        <ecNumber evidence="4">6.1.1.17</ecNumber>
    </recommendedName>
    <alternativeName>
        <fullName evidence="11">Glutamyl-tRNA synthetase</fullName>
    </alternativeName>
</protein>
<dbReference type="InterPro" id="IPR045462">
    <property type="entry name" value="aa-tRNA-synth_I_cd-bd"/>
</dbReference>
<comment type="similarity">
    <text evidence="2">Belongs to the class-I aminoacyl-tRNA synthetase family. Glutamate--tRNA ligase type 1 subfamily.</text>
</comment>
<dbReference type="HAMAP" id="MF_00022">
    <property type="entry name" value="Glu_tRNA_synth_type1"/>
    <property type="match status" value="1"/>
</dbReference>
<dbReference type="GO" id="GO:0006424">
    <property type="term" value="P:glutamyl-tRNA aminoacylation"/>
    <property type="evidence" value="ECO:0007669"/>
    <property type="project" value="InterPro"/>
</dbReference>
<dbReference type="InterPro" id="IPR000924">
    <property type="entry name" value="Glu/Gln-tRNA-synth"/>
</dbReference>
<dbReference type="InterPro" id="IPR020058">
    <property type="entry name" value="Glu/Gln-tRNA-synth_Ib_cat-dom"/>
</dbReference>
<dbReference type="SUPFAM" id="SSF52374">
    <property type="entry name" value="Nucleotidylyl transferase"/>
    <property type="match status" value="1"/>
</dbReference>
<dbReference type="GO" id="GO:0008270">
    <property type="term" value="F:zinc ion binding"/>
    <property type="evidence" value="ECO:0007669"/>
    <property type="project" value="InterPro"/>
</dbReference>
<comment type="subunit">
    <text evidence="3">Monomer.</text>
</comment>
<evidence type="ECO:0000256" key="10">
    <source>
        <dbReference type="ARBA" id="ARBA00023146"/>
    </source>
</evidence>
<evidence type="ECO:0000256" key="6">
    <source>
        <dbReference type="ARBA" id="ARBA00022598"/>
    </source>
</evidence>
<gene>
    <name evidence="14" type="ORF">METZ01_LOCUS141308</name>
</gene>
<evidence type="ECO:0000259" key="13">
    <source>
        <dbReference type="Pfam" id="PF19269"/>
    </source>
</evidence>
<keyword evidence="6" id="KW-0436">Ligase</keyword>
<organism evidence="14">
    <name type="scientific">marine metagenome</name>
    <dbReference type="NCBI Taxonomy" id="408172"/>
    <lineage>
        <taxon>unclassified sequences</taxon>
        <taxon>metagenomes</taxon>
        <taxon>ecological metagenomes</taxon>
    </lineage>
</organism>
<evidence type="ECO:0000256" key="4">
    <source>
        <dbReference type="ARBA" id="ARBA00012835"/>
    </source>
</evidence>
<dbReference type="InterPro" id="IPR008925">
    <property type="entry name" value="aa_tRNA-synth_I_cd-bd_sf"/>
</dbReference>
<dbReference type="InterPro" id="IPR014729">
    <property type="entry name" value="Rossmann-like_a/b/a_fold"/>
</dbReference>
<dbReference type="GO" id="GO:0005829">
    <property type="term" value="C:cytosol"/>
    <property type="evidence" value="ECO:0007669"/>
    <property type="project" value="TreeGrafter"/>
</dbReference>
<dbReference type="InterPro" id="IPR004527">
    <property type="entry name" value="Glu-tRNA-ligase_bac/mito"/>
</dbReference>
<keyword evidence="7" id="KW-0547">Nucleotide-binding</keyword>
<dbReference type="PRINTS" id="PR00987">
    <property type="entry name" value="TRNASYNTHGLU"/>
</dbReference>
<keyword evidence="10" id="KW-0030">Aminoacyl-tRNA synthetase</keyword>
<evidence type="ECO:0000256" key="2">
    <source>
        <dbReference type="ARBA" id="ARBA00007894"/>
    </source>
</evidence>
<comment type="subcellular location">
    <subcellularLocation>
        <location evidence="1">Cytoplasm</location>
    </subcellularLocation>
</comment>
<evidence type="ECO:0000256" key="7">
    <source>
        <dbReference type="ARBA" id="ARBA00022741"/>
    </source>
</evidence>
<evidence type="ECO:0000256" key="11">
    <source>
        <dbReference type="ARBA" id="ARBA00030865"/>
    </source>
</evidence>
<evidence type="ECO:0000256" key="1">
    <source>
        <dbReference type="ARBA" id="ARBA00004496"/>
    </source>
</evidence>
<proteinExistence type="inferred from homology"/>
<feature type="domain" description="Aminoacyl-tRNA synthetase class I anticodon-binding" evidence="13">
    <location>
        <begin position="335"/>
        <end position="461"/>
    </location>
</feature>
<dbReference type="FunFam" id="3.40.50.620:FF:000007">
    <property type="entry name" value="Glutamate--tRNA ligase"/>
    <property type="match status" value="1"/>
</dbReference>
<evidence type="ECO:0000256" key="5">
    <source>
        <dbReference type="ARBA" id="ARBA00022490"/>
    </source>
</evidence>
<feature type="domain" description="Glutamyl/glutaminyl-tRNA synthetase class Ib catalytic" evidence="12">
    <location>
        <begin position="3"/>
        <end position="305"/>
    </location>
</feature>
<dbReference type="Gene3D" id="1.10.10.350">
    <property type="match status" value="1"/>
</dbReference>
<dbReference type="InterPro" id="IPR049940">
    <property type="entry name" value="GluQ/Sye"/>
</dbReference>
<dbReference type="InterPro" id="IPR001412">
    <property type="entry name" value="aa-tRNA-synth_I_CS"/>
</dbReference>
<dbReference type="CDD" id="cd00808">
    <property type="entry name" value="GluRS_core"/>
    <property type="match status" value="1"/>
</dbReference>
<evidence type="ECO:0000256" key="8">
    <source>
        <dbReference type="ARBA" id="ARBA00022840"/>
    </source>
</evidence>
<evidence type="ECO:0000313" key="14">
    <source>
        <dbReference type="EMBL" id="SVA88454.1"/>
    </source>
</evidence>
<dbReference type="PROSITE" id="PS00178">
    <property type="entry name" value="AA_TRNA_LIGASE_I"/>
    <property type="match status" value="1"/>
</dbReference>
<keyword evidence="5" id="KW-0963">Cytoplasm</keyword>
<dbReference type="GO" id="GO:0005524">
    <property type="term" value="F:ATP binding"/>
    <property type="evidence" value="ECO:0007669"/>
    <property type="project" value="UniProtKB-KW"/>
</dbReference>
<dbReference type="AlphaFoldDB" id="A0A381ZH53"/>
<evidence type="ECO:0000256" key="3">
    <source>
        <dbReference type="ARBA" id="ARBA00011245"/>
    </source>
</evidence>
<accession>A0A381ZH53</accession>
<dbReference type="SUPFAM" id="SSF48163">
    <property type="entry name" value="An anticodon-binding domain of class I aminoacyl-tRNA synthetases"/>
    <property type="match status" value="1"/>
</dbReference>